<accession>A0A1Q9DZW8</accession>
<proteinExistence type="predicted"/>
<reference evidence="1 2" key="1">
    <citation type="submission" date="2016-02" db="EMBL/GenBank/DDBJ databases">
        <title>Genome analysis of coral dinoflagellate symbionts highlights evolutionary adaptations to a symbiotic lifestyle.</title>
        <authorList>
            <person name="Aranda M."/>
            <person name="Li Y."/>
            <person name="Liew Y.J."/>
            <person name="Baumgarten S."/>
            <person name="Simakov O."/>
            <person name="Wilson M."/>
            <person name="Piel J."/>
            <person name="Ashoor H."/>
            <person name="Bougouffa S."/>
            <person name="Bajic V.B."/>
            <person name="Ryu T."/>
            <person name="Ravasi T."/>
            <person name="Bayer T."/>
            <person name="Micklem G."/>
            <person name="Kim H."/>
            <person name="Bhak J."/>
            <person name="Lajeunesse T.C."/>
            <person name="Voolstra C.R."/>
        </authorList>
    </citation>
    <scope>NUCLEOTIDE SEQUENCE [LARGE SCALE GENOMIC DNA]</scope>
    <source>
        <strain evidence="1 2">CCMP2467</strain>
    </source>
</reference>
<keyword evidence="2" id="KW-1185">Reference proteome</keyword>
<organism evidence="1 2">
    <name type="scientific">Symbiodinium microadriaticum</name>
    <name type="common">Dinoflagellate</name>
    <name type="synonym">Zooxanthella microadriatica</name>
    <dbReference type="NCBI Taxonomy" id="2951"/>
    <lineage>
        <taxon>Eukaryota</taxon>
        <taxon>Sar</taxon>
        <taxon>Alveolata</taxon>
        <taxon>Dinophyceae</taxon>
        <taxon>Suessiales</taxon>
        <taxon>Symbiodiniaceae</taxon>
        <taxon>Symbiodinium</taxon>
    </lineage>
</organism>
<dbReference type="Proteomes" id="UP000186817">
    <property type="component" value="Unassembled WGS sequence"/>
</dbReference>
<protein>
    <submittedName>
        <fullName evidence="1">Uncharacterized protein</fullName>
    </submittedName>
</protein>
<sequence length="408" mass="44797">MSHIVHLLNPAERVKANLQDAASLFPKGEGHSEKKALEERWRLIWNISEPDRLIDAFINGDQCHCDVLTHQGECGDLACLAVGNGHDDGGLQRTYRDLEAVLAKSLRRRHTVEWLHLVQTQCKGYDLPCRAAPGEVTAVVAGEVTEADGHVIVVLEEGAKAHPALGWEKEASAGDPACVREDKQGGGEDKCEEFGLPNNCYVNATLQALFHTPSITHVTNGTDTIKRRAGLQMRALSLELDEAKLLDDGLRCEECKAVRCETDSIDCPLELTFEEQDKQYSLAAIVENQLGLKGNKRRGHLRGLVRGKTPAGVHLAKKARGRWWNTGPRFISHLQAQANATMTLRDALGTADKVPPNSGLPFKDEGYEGIRSANVNFGVPIVWHSICARLHSAEDAIEEVLLEEARQG</sequence>
<evidence type="ECO:0000313" key="1">
    <source>
        <dbReference type="EMBL" id="OLQ00679.1"/>
    </source>
</evidence>
<evidence type="ECO:0000313" key="2">
    <source>
        <dbReference type="Proteomes" id="UP000186817"/>
    </source>
</evidence>
<name>A0A1Q9DZW8_SYMMI</name>
<dbReference type="AlphaFoldDB" id="A0A1Q9DZW8"/>
<dbReference type="OrthoDB" id="10297230at2759"/>
<dbReference type="EMBL" id="LSRX01000320">
    <property type="protein sequence ID" value="OLQ00679.1"/>
    <property type="molecule type" value="Genomic_DNA"/>
</dbReference>
<gene>
    <name evidence="1" type="ORF">AK812_SmicGene16633</name>
</gene>
<comment type="caution">
    <text evidence="1">The sequence shown here is derived from an EMBL/GenBank/DDBJ whole genome shotgun (WGS) entry which is preliminary data.</text>
</comment>